<keyword evidence="2" id="KW-1185">Reference proteome</keyword>
<evidence type="ECO:0008006" key="3">
    <source>
        <dbReference type="Google" id="ProtNLM"/>
    </source>
</evidence>
<evidence type="ECO:0000313" key="2">
    <source>
        <dbReference type="Proteomes" id="UP000326565"/>
    </source>
</evidence>
<name>A0A5N5WQ15_9EURO</name>
<dbReference type="Gene3D" id="3.30.70.100">
    <property type="match status" value="1"/>
</dbReference>
<reference evidence="1 2" key="1">
    <citation type="submission" date="2019-04" db="EMBL/GenBank/DDBJ databases">
        <title>Friends and foes A comparative genomics study of 23 Aspergillus species from section Flavi.</title>
        <authorList>
            <consortium name="DOE Joint Genome Institute"/>
            <person name="Kjaerbolling I."/>
            <person name="Vesth T."/>
            <person name="Frisvad J.C."/>
            <person name="Nybo J.L."/>
            <person name="Theobald S."/>
            <person name="Kildgaard S."/>
            <person name="Isbrandt T."/>
            <person name="Kuo A."/>
            <person name="Sato A."/>
            <person name="Lyhne E.K."/>
            <person name="Kogle M.E."/>
            <person name="Wiebenga A."/>
            <person name="Kun R.S."/>
            <person name="Lubbers R.J."/>
            <person name="Makela M.R."/>
            <person name="Barry K."/>
            <person name="Chovatia M."/>
            <person name="Clum A."/>
            <person name="Daum C."/>
            <person name="Haridas S."/>
            <person name="He G."/>
            <person name="LaButti K."/>
            <person name="Lipzen A."/>
            <person name="Mondo S."/>
            <person name="Riley R."/>
            <person name="Salamov A."/>
            <person name="Simmons B.A."/>
            <person name="Magnuson J.K."/>
            <person name="Henrissat B."/>
            <person name="Mortensen U.H."/>
            <person name="Larsen T.O."/>
            <person name="Devries R.P."/>
            <person name="Grigoriev I.V."/>
            <person name="Machida M."/>
            <person name="Baker S.E."/>
            <person name="Andersen M.R."/>
        </authorList>
    </citation>
    <scope>NUCLEOTIDE SEQUENCE [LARGE SCALE GENOMIC DNA]</scope>
    <source>
        <strain evidence="1 2">CBS 151.66</strain>
    </source>
</reference>
<dbReference type="AlphaFoldDB" id="A0A5N5WQ15"/>
<sequence length="225" mass="24928">MALPVSEFIHFQLKPSVKPEDPSNEEGQALLQLFQTAKHQSGYKSSAWGRTVEDQNAVVWVVNWADAHNGIQPTLLTPYLAPNTRVTTLFTTLTPSITETDSLTTNPVTELVALTFPDSLTPDEQKKLNADLIEFRSALTEKLPQGQRPVSWAMAQVERPGTMEHERSPSGRAVGHLLAVGWESVEVHQVARETGEFQRTIAPIRERMIPAAPGLGMKHVSFEKV</sequence>
<evidence type="ECO:0000313" key="1">
    <source>
        <dbReference type="EMBL" id="KAB8070369.1"/>
    </source>
</evidence>
<dbReference type="Proteomes" id="UP000326565">
    <property type="component" value="Unassembled WGS sequence"/>
</dbReference>
<protein>
    <recommendedName>
        <fullName evidence="3">ABM domain-containing protein</fullName>
    </recommendedName>
</protein>
<dbReference type="EMBL" id="ML732304">
    <property type="protein sequence ID" value="KAB8070369.1"/>
    <property type="molecule type" value="Genomic_DNA"/>
</dbReference>
<proteinExistence type="predicted"/>
<gene>
    <name evidence="1" type="ORF">BDV29DRAFT_180952</name>
</gene>
<dbReference type="OrthoDB" id="3830579at2759"/>
<organism evidence="1 2">
    <name type="scientific">Aspergillus leporis</name>
    <dbReference type="NCBI Taxonomy" id="41062"/>
    <lineage>
        <taxon>Eukaryota</taxon>
        <taxon>Fungi</taxon>
        <taxon>Dikarya</taxon>
        <taxon>Ascomycota</taxon>
        <taxon>Pezizomycotina</taxon>
        <taxon>Eurotiomycetes</taxon>
        <taxon>Eurotiomycetidae</taxon>
        <taxon>Eurotiales</taxon>
        <taxon>Aspergillaceae</taxon>
        <taxon>Aspergillus</taxon>
        <taxon>Aspergillus subgen. Circumdati</taxon>
    </lineage>
</organism>
<accession>A0A5N5WQ15</accession>